<keyword evidence="3" id="KW-0732">Signal</keyword>
<dbReference type="GO" id="GO:0005576">
    <property type="term" value="C:extracellular region"/>
    <property type="evidence" value="ECO:0007669"/>
    <property type="project" value="UniProtKB-SubCell"/>
</dbReference>
<dbReference type="InterPro" id="IPR017996">
    <property type="entry name" value="MRJP/yellow-related"/>
</dbReference>
<dbReference type="PANTHER" id="PTHR10009:SF18">
    <property type="entry name" value="PROTEIN YELLOW-LIKE PROTEIN"/>
    <property type="match status" value="1"/>
</dbReference>
<dbReference type="Pfam" id="PF03022">
    <property type="entry name" value="MRJP"/>
    <property type="match status" value="1"/>
</dbReference>
<dbReference type="EMBL" id="BMIB01000003">
    <property type="protein sequence ID" value="GGH72905.1"/>
    <property type="molecule type" value="Genomic_DNA"/>
</dbReference>
<accession>A0A917IZ79</accession>
<organism evidence="4 5">
    <name type="scientific">Filimonas zeae</name>
    <dbReference type="NCBI Taxonomy" id="1737353"/>
    <lineage>
        <taxon>Bacteria</taxon>
        <taxon>Pseudomonadati</taxon>
        <taxon>Bacteroidota</taxon>
        <taxon>Chitinophagia</taxon>
        <taxon>Chitinophagales</taxon>
        <taxon>Chitinophagaceae</taxon>
        <taxon>Filimonas</taxon>
    </lineage>
</organism>
<dbReference type="PANTHER" id="PTHR10009">
    <property type="entry name" value="PROTEIN YELLOW-RELATED"/>
    <property type="match status" value="1"/>
</dbReference>
<dbReference type="RefSeq" id="WP_188954369.1">
    <property type="nucleotide sequence ID" value="NZ_BMIB01000003.1"/>
</dbReference>
<reference evidence="4" key="2">
    <citation type="submission" date="2020-09" db="EMBL/GenBank/DDBJ databases">
        <authorList>
            <person name="Sun Q."/>
            <person name="Zhou Y."/>
        </authorList>
    </citation>
    <scope>NUCLEOTIDE SEQUENCE</scope>
    <source>
        <strain evidence="4">CGMCC 1.15290</strain>
    </source>
</reference>
<dbReference type="SUPFAM" id="SSF63829">
    <property type="entry name" value="Calcium-dependent phosphotriesterase"/>
    <property type="match status" value="1"/>
</dbReference>
<feature type="chain" id="PRO_5037840142" evidence="3">
    <location>
        <begin position="23"/>
        <end position="374"/>
    </location>
</feature>
<reference evidence="4" key="1">
    <citation type="journal article" date="2014" name="Int. J. Syst. Evol. Microbiol.">
        <title>Complete genome sequence of Corynebacterium casei LMG S-19264T (=DSM 44701T), isolated from a smear-ripened cheese.</title>
        <authorList>
            <consortium name="US DOE Joint Genome Institute (JGI-PGF)"/>
            <person name="Walter F."/>
            <person name="Albersmeier A."/>
            <person name="Kalinowski J."/>
            <person name="Ruckert C."/>
        </authorList>
    </citation>
    <scope>NUCLEOTIDE SEQUENCE</scope>
    <source>
        <strain evidence="4">CGMCC 1.15290</strain>
    </source>
</reference>
<dbReference type="InterPro" id="IPR011042">
    <property type="entry name" value="6-blade_b-propeller_TolB-like"/>
</dbReference>
<keyword evidence="5" id="KW-1185">Reference proteome</keyword>
<feature type="signal peptide" evidence="3">
    <location>
        <begin position="1"/>
        <end position="22"/>
    </location>
</feature>
<comment type="caution">
    <text evidence="4">The sequence shown here is derived from an EMBL/GenBank/DDBJ whole genome shotgun (WGS) entry which is preliminary data.</text>
</comment>
<name>A0A917IZ79_9BACT</name>
<keyword evidence="2" id="KW-0964">Secreted</keyword>
<dbReference type="Proteomes" id="UP000627292">
    <property type="component" value="Unassembled WGS sequence"/>
</dbReference>
<evidence type="ECO:0000256" key="1">
    <source>
        <dbReference type="ARBA" id="ARBA00004613"/>
    </source>
</evidence>
<evidence type="ECO:0000256" key="3">
    <source>
        <dbReference type="SAM" id="SignalP"/>
    </source>
</evidence>
<dbReference type="AlphaFoldDB" id="A0A917IZ79"/>
<comment type="subcellular location">
    <subcellularLocation>
        <location evidence="1">Secreted</location>
    </subcellularLocation>
</comment>
<gene>
    <name evidence="4" type="ORF">GCM10011379_33840</name>
</gene>
<proteinExistence type="predicted"/>
<dbReference type="PROSITE" id="PS51257">
    <property type="entry name" value="PROKAR_LIPOPROTEIN"/>
    <property type="match status" value="1"/>
</dbReference>
<evidence type="ECO:0000313" key="4">
    <source>
        <dbReference type="EMBL" id="GGH72905.1"/>
    </source>
</evidence>
<evidence type="ECO:0000256" key="2">
    <source>
        <dbReference type="ARBA" id="ARBA00022525"/>
    </source>
</evidence>
<dbReference type="Gene3D" id="2.120.10.30">
    <property type="entry name" value="TolB, C-terminal domain"/>
    <property type="match status" value="1"/>
</dbReference>
<sequence length="374" mass="41325">MKNYIAAITLALLVAGCSGNPAADKSDNSNKADSITAPTLEAVFADSTYQLTGVAVSTHGRVFTNYPYWLDQHAYSVVEVVNGKALPYPDSSWNSFTKGENGQNKFVCVQSVVTDDKGNLWVVDAAGIGLGAVYQRSNKVVKINLANNRIERIYRFPQNVAGADVYLNDIRIDNQNGFAYMTSSSNGGIVVLNTNTGESRFVMGNHTSVLSDTAYHFSPLGTELQKGDGNVLKVNSDGIALTPDNQWLYYKPLTDDKLYRISTALLRNFQTPLQTIADSVKDLGHFVTTDGMIFDNKGNLYLGDLEKSSIVKITPDLKIQTLVTDTARLIWPDSYSISPDGYLYISTSQIQCMPWFHKGTDKIQRPFHIYRLKI</sequence>
<evidence type="ECO:0000313" key="5">
    <source>
        <dbReference type="Proteomes" id="UP000627292"/>
    </source>
</evidence>
<protein>
    <submittedName>
        <fullName evidence="4">Gluconolaconase</fullName>
    </submittedName>
</protein>